<dbReference type="InterPro" id="IPR035983">
    <property type="entry name" value="Hect_E3_ubiquitin_ligase"/>
</dbReference>
<dbReference type="OMA" id="ASQEWNT"/>
<evidence type="ECO:0000256" key="1">
    <source>
        <dbReference type="ARBA" id="ARBA00022786"/>
    </source>
</evidence>
<dbReference type="VEuPathDB" id="TriTrypDB:LpyrH10_05_3620"/>
<dbReference type="SUPFAM" id="SSF56204">
    <property type="entry name" value="Hect, E3 ligase catalytic domain"/>
    <property type="match status" value="1"/>
</dbReference>
<evidence type="ECO:0000313" key="5">
    <source>
        <dbReference type="Proteomes" id="UP000037923"/>
    </source>
</evidence>
<gene>
    <name evidence="4" type="ORF">ABB37_03502</name>
</gene>
<dbReference type="RefSeq" id="XP_015660873.1">
    <property type="nucleotide sequence ID" value="XM_015800866.1"/>
</dbReference>
<dbReference type="InterPro" id="IPR000569">
    <property type="entry name" value="HECT_dom"/>
</dbReference>
<comment type="caution">
    <text evidence="4">The sequence shown here is derived from an EMBL/GenBank/DDBJ whole genome shotgun (WGS) entry which is preliminary data.</text>
</comment>
<sequence>MGGGAAFCVAPLTWQDGLARYPPAASQEWNTVVLQPGDYDEDFYTIISNLEQRHLLHEFSEADFDHLGLTFNLVTAQGTQYNLIPNGSEIRVTRSNAYEYFQRVRSAYEGLRQSTAMHSPAPPPLPPATRATALSPPQPRLRSTATGLRLTVQDIPSLERLRWSARNDPERLIFPPGEKLRWAVVPRTNDFMIRLRPDGEFRVVDPDDLPLFLDAVVTTMNEAERAIENFGYYPPSIICAVPAELTGAAPATRCQGPSTHASPTPVPQRRDSGSSRTSLYASVRAASAAAAKAAVATGQERRYIPSASPAELEKQRALFSPMHGTGNILAPFQEINM</sequence>
<evidence type="ECO:0000256" key="2">
    <source>
        <dbReference type="SAM" id="MobiDB-lite"/>
    </source>
</evidence>
<feature type="domain" description="HECT" evidence="3">
    <location>
        <begin position="41"/>
        <end position="107"/>
    </location>
</feature>
<keyword evidence="1" id="KW-0833">Ubl conjugation pathway</keyword>
<proteinExistence type="predicted"/>
<dbReference type="Gene3D" id="3.30.2160.10">
    <property type="entry name" value="Hect, E3 ligase catalytic domain"/>
    <property type="match status" value="1"/>
</dbReference>
<dbReference type="GeneID" id="26903793"/>
<protein>
    <recommendedName>
        <fullName evidence="3">HECT domain-containing protein</fullName>
    </recommendedName>
</protein>
<evidence type="ECO:0000259" key="3">
    <source>
        <dbReference type="Pfam" id="PF00632"/>
    </source>
</evidence>
<dbReference type="AlphaFoldDB" id="A0A0N0VG07"/>
<organism evidence="4 5">
    <name type="scientific">Leptomonas pyrrhocoris</name>
    <name type="common">Firebug parasite</name>
    <dbReference type="NCBI Taxonomy" id="157538"/>
    <lineage>
        <taxon>Eukaryota</taxon>
        <taxon>Discoba</taxon>
        <taxon>Euglenozoa</taxon>
        <taxon>Kinetoplastea</taxon>
        <taxon>Metakinetoplastina</taxon>
        <taxon>Trypanosomatida</taxon>
        <taxon>Trypanosomatidae</taxon>
        <taxon>Leishmaniinae</taxon>
        <taxon>Leptomonas</taxon>
    </lineage>
</organism>
<keyword evidence="5" id="KW-1185">Reference proteome</keyword>
<feature type="region of interest" description="Disordered" evidence="2">
    <location>
        <begin position="251"/>
        <end position="277"/>
    </location>
</feature>
<reference evidence="4 5" key="1">
    <citation type="submission" date="2015-07" db="EMBL/GenBank/DDBJ databases">
        <title>High-quality genome of monoxenous trypanosomatid Leptomonas pyrrhocoris.</title>
        <authorList>
            <person name="Flegontov P."/>
            <person name="Butenko A."/>
            <person name="Firsov S."/>
            <person name="Vlcek C."/>
            <person name="Logacheva M.D."/>
            <person name="Field M."/>
            <person name="Filatov D."/>
            <person name="Flegontova O."/>
            <person name="Gerasimov E."/>
            <person name="Jackson A.P."/>
            <person name="Kelly S."/>
            <person name="Opperdoes F."/>
            <person name="O'Reilly A."/>
            <person name="Votypka J."/>
            <person name="Yurchenko V."/>
            <person name="Lukes J."/>
        </authorList>
    </citation>
    <scope>NUCLEOTIDE SEQUENCE [LARGE SCALE GENOMIC DNA]</scope>
    <source>
        <strain evidence="4">H10</strain>
    </source>
</reference>
<dbReference type="OrthoDB" id="272252at2759"/>
<accession>A0A0N0VG07</accession>
<dbReference type="EMBL" id="LGTL01000005">
    <property type="protein sequence ID" value="KPA82434.1"/>
    <property type="molecule type" value="Genomic_DNA"/>
</dbReference>
<dbReference type="Proteomes" id="UP000037923">
    <property type="component" value="Unassembled WGS sequence"/>
</dbReference>
<dbReference type="GO" id="GO:0004842">
    <property type="term" value="F:ubiquitin-protein transferase activity"/>
    <property type="evidence" value="ECO:0007669"/>
    <property type="project" value="InterPro"/>
</dbReference>
<evidence type="ECO:0000313" key="4">
    <source>
        <dbReference type="EMBL" id="KPA82434.1"/>
    </source>
</evidence>
<name>A0A0N0VG07_LEPPY</name>
<dbReference type="Pfam" id="PF00632">
    <property type="entry name" value="HECT"/>
    <property type="match status" value="1"/>
</dbReference>